<dbReference type="KEGG" id="acht:bsdcttw_40820"/>
<dbReference type="Proteomes" id="UP000515703">
    <property type="component" value="Chromosome"/>
</dbReference>
<reference evidence="1 2" key="1">
    <citation type="submission" date="2020-08" db="EMBL/GenBank/DDBJ databases">
        <title>Draft genome sequencing of an Anaerocolumna strain isolated from anoxic soil subjected to BSD treatment.</title>
        <authorList>
            <person name="Uek A."/>
            <person name="Tonouchi A."/>
        </authorList>
    </citation>
    <scope>NUCLEOTIDE SEQUENCE [LARGE SCALE GENOMIC DNA]</scope>
    <source>
        <strain evidence="1 2">CTTW</strain>
    </source>
</reference>
<sequence length="61" mass="7215">MMIFFWIIVIIALFYLLGDHKKYDGNDTKKLGIPAEEVLKMRYVNGEIDEKTYTKMKKTIV</sequence>
<organism evidence="1 2">
    <name type="scientific">Anaerocolumna chitinilytica</name>
    <dbReference type="NCBI Taxonomy" id="1727145"/>
    <lineage>
        <taxon>Bacteria</taxon>
        <taxon>Bacillati</taxon>
        <taxon>Bacillota</taxon>
        <taxon>Clostridia</taxon>
        <taxon>Lachnospirales</taxon>
        <taxon>Lachnospiraceae</taxon>
        <taxon>Anaerocolumna</taxon>
    </lineage>
</organism>
<gene>
    <name evidence="1" type="ORF">bsdcttw_40820</name>
</gene>
<proteinExistence type="predicted"/>
<dbReference type="AlphaFoldDB" id="A0A7I8DUQ1"/>
<dbReference type="EMBL" id="AP023368">
    <property type="protein sequence ID" value="BCK01042.1"/>
    <property type="molecule type" value="Genomic_DNA"/>
</dbReference>
<evidence type="ECO:0000313" key="1">
    <source>
        <dbReference type="EMBL" id="BCK01042.1"/>
    </source>
</evidence>
<evidence type="ECO:0008006" key="3">
    <source>
        <dbReference type="Google" id="ProtNLM"/>
    </source>
</evidence>
<evidence type="ECO:0000313" key="2">
    <source>
        <dbReference type="Proteomes" id="UP000515703"/>
    </source>
</evidence>
<protein>
    <recommendedName>
        <fullName evidence="3">SHOCT domain-containing protein</fullName>
    </recommendedName>
</protein>
<accession>A0A7I8DUQ1</accession>
<name>A0A7I8DUQ1_9FIRM</name>
<dbReference type="RefSeq" id="WP_185256653.1">
    <property type="nucleotide sequence ID" value="NZ_AP023368.1"/>
</dbReference>
<reference evidence="1 2" key="2">
    <citation type="submission" date="2020-08" db="EMBL/GenBank/DDBJ databases">
        <authorList>
            <person name="Ueki A."/>
            <person name="Tonouchi A."/>
        </authorList>
    </citation>
    <scope>NUCLEOTIDE SEQUENCE [LARGE SCALE GENOMIC DNA]</scope>
    <source>
        <strain evidence="1 2">CTTW</strain>
    </source>
</reference>
<keyword evidence="2" id="KW-1185">Reference proteome</keyword>